<dbReference type="EMBL" id="LWSA01000102">
    <property type="protein sequence ID" value="OCX73517.1"/>
    <property type="molecule type" value="Genomic_DNA"/>
</dbReference>
<feature type="region of interest" description="Disordered" evidence="1">
    <location>
        <begin position="1"/>
        <end position="32"/>
    </location>
</feature>
<keyword evidence="2" id="KW-1133">Transmembrane helix</keyword>
<sequence length="70" mass="8113">MGQYDKYDILGAHEPDNYHNPNNPNNPKNRSGVYISQDAYSRATPLLISRKTLLWIFAIIALANLFLWMF</sequence>
<dbReference type="Proteomes" id="UP000095008">
    <property type="component" value="Unassembled WGS sequence"/>
</dbReference>
<evidence type="ECO:0000313" key="5">
    <source>
        <dbReference type="Proteomes" id="UP000094893"/>
    </source>
</evidence>
<keyword evidence="2" id="KW-0472">Membrane</keyword>
<evidence type="ECO:0000313" key="4">
    <source>
        <dbReference type="EMBL" id="OCX76548.1"/>
    </source>
</evidence>
<protein>
    <submittedName>
        <fullName evidence="4">Uncharacterized protein</fullName>
    </submittedName>
</protein>
<feature type="compositionally biased region" description="Basic and acidic residues" evidence="1">
    <location>
        <begin position="1"/>
        <end position="17"/>
    </location>
</feature>
<gene>
    <name evidence="4" type="ORF">A6M23_00005</name>
    <name evidence="3" type="ORF">A6P07_08205</name>
</gene>
<feature type="compositionally biased region" description="Low complexity" evidence="1">
    <location>
        <begin position="18"/>
        <end position="29"/>
    </location>
</feature>
<keyword evidence="2" id="KW-0812">Transmembrane</keyword>
<feature type="transmembrane region" description="Helical" evidence="2">
    <location>
        <begin position="52"/>
        <end position="69"/>
    </location>
</feature>
<proteinExistence type="predicted"/>
<evidence type="ECO:0000256" key="1">
    <source>
        <dbReference type="SAM" id="MobiDB-lite"/>
    </source>
</evidence>
<name>A0A1C2IKS1_ACITH</name>
<dbReference type="AlphaFoldDB" id="A0A1C2IKS1"/>
<evidence type="ECO:0000313" key="3">
    <source>
        <dbReference type="EMBL" id="OCX73517.1"/>
    </source>
</evidence>
<dbReference type="RefSeq" id="WP_024893691.1">
    <property type="nucleotide sequence ID" value="NZ_LWRZ01000034.1"/>
</dbReference>
<accession>A0A1C2IKS1</accession>
<dbReference type="Proteomes" id="UP000094893">
    <property type="component" value="Unassembled WGS sequence"/>
</dbReference>
<organism evidence="4 6">
    <name type="scientific">Acidithiobacillus thiooxidans</name>
    <name type="common">Thiobacillus thiooxidans</name>
    <dbReference type="NCBI Taxonomy" id="930"/>
    <lineage>
        <taxon>Bacteria</taxon>
        <taxon>Pseudomonadati</taxon>
        <taxon>Pseudomonadota</taxon>
        <taxon>Acidithiobacillia</taxon>
        <taxon>Acidithiobacillales</taxon>
        <taxon>Acidithiobacillaceae</taxon>
        <taxon>Acidithiobacillus</taxon>
    </lineage>
</organism>
<comment type="caution">
    <text evidence="4">The sequence shown here is derived from an EMBL/GenBank/DDBJ whole genome shotgun (WGS) entry which is preliminary data.</text>
</comment>
<evidence type="ECO:0000256" key="2">
    <source>
        <dbReference type="SAM" id="Phobius"/>
    </source>
</evidence>
<reference evidence="4 5" key="1">
    <citation type="journal article" date="2016" name="Int. J. Mol. Sci.">
        <title>Comparative genomics of the extreme acidophile Acidithiobacillus thiooxidans reveals intraspecific divergence and niche adaptation.</title>
        <authorList>
            <person name="Zhang X."/>
            <person name="Feng X."/>
            <person name="Tao J."/>
            <person name="Ma L."/>
            <person name="Xiao Y."/>
            <person name="Liang Y."/>
            <person name="Liu X."/>
            <person name="Yin H."/>
        </authorList>
    </citation>
    <scope>NUCLEOTIDE SEQUENCE [LARGE SCALE GENOMIC DNA]</scope>
    <source>
        <strain evidence="3 5">A02</strain>
        <strain evidence="4">DXS-W</strain>
    </source>
</reference>
<evidence type="ECO:0000313" key="6">
    <source>
        <dbReference type="Proteomes" id="UP000095008"/>
    </source>
</evidence>
<dbReference type="EMBL" id="LWRY01000001">
    <property type="protein sequence ID" value="OCX76548.1"/>
    <property type="molecule type" value="Genomic_DNA"/>
</dbReference>
<keyword evidence="6" id="KW-1185">Reference proteome</keyword>